<dbReference type="SMART" id="SM00220">
    <property type="entry name" value="S_TKc"/>
    <property type="match status" value="1"/>
</dbReference>
<accession>A0AAD6XAJ5</accession>
<dbReference type="Pfam" id="PF07714">
    <property type="entry name" value="PK_Tyr_Ser-Thr"/>
    <property type="match status" value="1"/>
</dbReference>
<dbReference type="PANTHER" id="PTHR23257">
    <property type="entry name" value="SERINE-THREONINE PROTEIN KINASE"/>
    <property type="match status" value="1"/>
</dbReference>
<keyword evidence="4" id="KW-1185">Reference proteome</keyword>
<feature type="domain" description="Protein kinase" evidence="2">
    <location>
        <begin position="121"/>
        <end position="343"/>
    </location>
</feature>
<sequence>MRITTAHTLFSRWKHWDDLTWVIEEYAVWSEIHRVASTSQNWKGKRWSDKWAKEVHNLANKLREAEITADKKQRVAFSLRRLSQRTDFGDISTELVSTALRFGDSATLPSELLIAPQKLDLGPSEFVLGGSCTVRFGYYKIYGKREEVAIKEFDLTASTKIKLRIAQEAFTWRELSKTNRDFIVQFFGAEMSDKHLRLISQRMAHGDIVAFLNLETNKNETIRLKTISRVARAIAWMHSKDFIHGDIKGENVFVDAHGNPKHVPTPRTYSLSLSQYANDESIQSAITNSSLRLRGSIRWMAPESFENPASGPTKKRDVYAFAYLVLEVEGGYSCPQSALIFHR</sequence>
<dbReference type="InterPro" id="IPR050167">
    <property type="entry name" value="Ser_Thr_protein_kinase"/>
</dbReference>
<feature type="coiled-coil region" evidence="1">
    <location>
        <begin position="48"/>
        <end position="75"/>
    </location>
</feature>
<dbReference type="Gene3D" id="1.10.510.10">
    <property type="entry name" value="Transferase(Phosphotransferase) domain 1"/>
    <property type="match status" value="1"/>
</dbReference>
<dbReference type="SUPFAM" id="SSF56112">
    <property type="entry name" value="Protein kinase-like (PK-like)"/>
    <property type="match status" value="1"/>
</dbReference>
<proteinExistence type="predicted"/>
<name>A0AAD6XAJ5_9AGAR</name>
<keyword evidence="1" id="KW-0175">Coiled coil</keyword>
<dbReference type="InterPro" id="IPR001245">
    <property type="entry name" value="Ser-Thr/Tyr_kinase_cat_dom"/>
</dbReference>
<evidence type="ECO:0000256" key="1">
    <source>
        <dbReference type="SAM" id="Coils"/>
    </source>
</evidence>
<keyword evidence="3" id="KW-0808">Transferase</keyword>
<dbReference type="GO" id="GO:0004672">
    <property type="term" value="F:protein kinase activity"/>
    <property type="evidence" value="ECO:0007669"/>
    <property type="project" value="InterPro"/>
</dbReference>
<dbReference type="InterPro" id="IPR008271">
    <property type="entry name" value="Ser/Thr_kinase_AS"/>
</dbReference>
<keyword evidence="3" id="KW-0418">Kinase</keyword>
<comment type="caution">
    <text evidence="3">The sequence shown here is derived from an EMBL/GenBank/DDBJ whole genome shotgun (WGS) entry which is preliminary data.</text>
</comment>
<dbReference type="GO" id="GO:0007165">
    <property type="term" value="P:signal transduction"/>
    <property type="evidence" value="ECO:0007669"/>
    <property type="project" value="TreeGrafter"/>
</dbReference>
<dbReference type="PROSITE" id="PS50011">
    <property type="entry name" value="PROTEIN_KINASE_DOM"/>
    <property type="match status" value="1"/>
</dbReference>
<dbReference type="InterPro" id="IPR000719">
    <property type="entry name" value="Prot_kinase_dom"/>
</dbReference>
<evidence type="ECO:0000313" key="4">
    <source>
        <dbReference type="Proteomes" id="UP001218188"/>
    </source>
</evidence>
<dbReference type="GO" id="GO:0005524">
    <property type="term" value="F:ATP binding"/>
    <property type="evidence" value="ECO:0007669"/>
    <property type="project" value="InterPro"/>
</dbReference>
<dbReference type="EMBL" id="JARJCM010000019">
    <property type="protein sequence ID" value="KAJ7040926.1"/>
    <property type="molecule type" value="Genomic_DNA"/>
</dbReference>
<dbReference type="Proteomes" id="UP001218188">
    <property type="component" value="Unassembled WGS sequence"/>
</dbReference>
<dbReference type="PROSITE" id="PS00108">
    <property type="entry name" value="PROTEIN_KINASE_ST"/>
    <property type="match status" value="1"/>
</dbReference>
<gene>
    <name evidence="3" type="ORF">C8F04DRAFT_184416</name>
</gene>
<dbReference type="InterPro" id="IPR011009">
    <property type="entry name" value="Kinase-like_dom_sf"/>
</dbReference>
<evidence type="ECO:0000259" key="2">
    <source>
        <dbReference type="PROSITE" id="PS50011"/>
    </source>
</evidence>
<reference evidence="3" key="1">
    <citation type="submission" date="2023-03" db="EMBL/GenBank/DDBJ databases">
        <title>Massive genome expansion in bonnet fungi (Mycena s.s.) driven by repeated elements and novel gene families across ecological guilds.</title>
        <authorList>
            <consortium name="Lawrence Berkeley National Laboratory"/>
            <person name="Harder C.B."/>
            <person name="Miyauchi S."/>
            <person name="Viragh M."/>
            <person name="Kuo A."/>
            <person name="Thoen E."/>
            <person name="Andreopoulos B."/>
            <person name="Lu D."/>
            <person name="Skrede I."/>
            <person name="Drula E."/>
            <person name="Henrissat B."/>
            <person name="Morin E."/>
            <person name="Kohler A."/>
            <person name="Barry K."/>
            <person name="LaButti K."/>
            <person name="Morin E."/>
            <person name="Salamov A."/>
            <person name="Lipzen A."/>
            <person name="Mereny Z."/>
            <person name="Hegedus B."/>
            <person name="Baldrian P."/>
            <person name="Stursova M."/>
            <person name="Weitz H."/>
            <person name="Taylor A."/>
            <person name="Grigoriev I.V."/>
            <person name="Nagy L.G."/>
            <person name="Martin F."/>
            <person name="Kauserud H."/>
        </authorList>
    </citation>
    <scope>NUCLEOTIDE SEQUENCE</scope>
    <source>
        <strain evidence="3">CBHHK200</strain>
    </source>
</reference>
<organism evidence="3 4">
    <name type="scientific">Mycena alexandri</name>
    <dbReference type="NCBI Taxonomy" id="1745969"/>
    <lineage>
        <taxon>Eukaryota</taxon>
        <taxon>Fungi</taxon>
        <taxon>Dikarya</taxon>
        <taxon>Basidiomycota</taxon>
        <taxon>Agaricomycotina</taxon>
        <taxon>Agaricomycetes</taxon>
        <taxon>Agaricomycetidae</taxon>
        <taxon>Agaricales</taxon>
        <taxon>Marasmiineae</taxon>
        <taxon>Mycenaceae</taxon>
        <taxon>Mycena</taxon>
    </lineage>
</organism>
<protein>
    <submittedName>
        <fullName evidence="3">Kinase-like domain-containing protein</fullName>
    </submittedName>
</protein>
<dbReference type="AlphaFoldDB" id="A0AAD6XAJ5"/>
<evidence type="ECO:0000313" key="3">
    <source>
        <dbReference type="EMBL" id="KAJ7040926.1"/>
    </source>
</evidence>
<dbReference type="GO" id="GO:0005737">
    <property type="term" value="C:cytoplasm"/>
    <property type="evidence" value="ECO:0007669"/>
    <property type="project" value="TreeGrafter"/>
</dbReference>